<dbReference type="PRINTS" id="PR00502">
    <property type="entry name" value="NUDIXFAMILY"/>
</dbReference>
<evidence type="ECO:0000256" key="2">
    <source>
        <dbReference type="RuleBase" id="RU003476"/>
    </source>
</evidence>
<keyword evidence="1 2" id="KW-0378">Hydrolase</keyword>
<proteinExistence type="inferred from homology"/>
<dbReference type="PANTHER" id="PTHR43736">
    <property type="entry name" value="ADP-RIBOSE PYROPHOSPHATASE"/>
    <property type="match status" value="1"/>
</dbReference>
<name>A0A1P8KP63_9BACT</name>
<dbReference type="KEGG" id="alp:LPB137_11015"/>
<dbReference type="InterPro" id="IPR000086">
    <property type="entry name" value="NUDIX_hydrolase_dom"/>
</dbReference>
<evidence type="ECO:0000256" key="1">
    <source>
        <dbReference type="ARBA" id="ARBA00022801"/>
    </source>
</evidence>
<gene>
    <name evidence="4" type="ORF">LPB137_11015</name>
</gene>
<dbReference type="InterPro" id="IPR020084">
    <property type="entry name" value="NUDIX_hydrolase_CS"/>
</dbReference>
<reference evidence="4 5" key="1">
    <citation type="submission" date="2017-01" db="EMBL/GenBank/DDBJ databases">
        <title>Genome sequencing of Arcobacter sp. LPB0137.</title>
        <authorList>
            <person name="Lee G.-W."/>
            <person name="Yi H."/>
        </authorList>
    </citation>
    <scope>NUCLEOTIDE SEQUENCE [LARGE SCALE GENOMIC DNA]</scope>
    <source>
        <strain evidence="4 5">LPB0137</strain>
    </source>
</reference>
<comment type="similarity">
    <text evidence="2">Belongs to the Nudix hydrolase family.</text>
</comment>
<dbReference type="PANTHER" id="PTHR43736:SF1">
    <property type="entry name" value="DIHYDRONEOPTERIN TRIPHOSPHATE DIPHOSPHATASE"/>
    <property type="match status" value="1"/>
</dbReference>
<dbReference type="OrthoDB" id="9791656at2"/>
<dbReference type="InterPro" id="IPR015797">
    <property type="entry name" value="NUDIX_hydrolase-like_dom_sf"/>
</dbReference>
<protein>
    <submittedName>
        <fullName evidence="4">NUDIX hydrolase</fullName>
    </submittedName>
</protein>
<dbReference type="PROSITE" id="PS00893">
    <property type="entry name" value="NUDIX_BOX"/>
    <property type="match status" value="1"/>
</dbReference>
<dbReference type="CDD" id="cd18873">
    <property type="entry name" value="NUDIX_NadM_like"/>
    <property type="match status" value="1"/>
</dbReference>
<dbReference type="STRING" id="1850254.LPB137_11015"/>
<evidence type="ECO:0000313" key="5">
    <source>
        <dbReference type="Proteomes" id="UP000186074"/>
    </source>
</evidence>
<evidence type="ECO:0000259" key="3">
    <source>
        <dbReference type="PROSITE" id="PS51462"/>
    </source>
</evidence>
<feature type="domain" description="Nudix hydrolase" evidence="3">
    <location>
        <begin position="9"/>
        <end position="141"/>
    </location>
</feature>
<dbReference type="SUPFAM" id="SSF55811">
    <property type="entry name" value="Nudix"/>
    <property type="match status" value="1"/>
</dbReference>
<accession>A0A1P8KP63</accession>
<keyword evidence="5" id="KW-1185">Reference proteome</keyword>
<dbReference type="EMBL" id="CP019070">
    <property type="protein sequence ID" value="APW66340.1"/>
    <property type="molecule type" value="Genomic_DNA"/>
</dbReference>
<dbReference type="InterPro" id="IPR020476">
    <property type="entry name" value="Nudix_hydrolase"/>
</dbReference>
<sequence>MANFELKTPYLAADGIIKLYNTKEEFQGIVLIQRLNEPKGIAIPGGFVDVGESVEDAAIREMKEEVTLDVSIEKLQGVYSNPKRDKRFHCASCVFVCKAYGTPKAADDAKEVYIYPIKDIPYEKLVFDHAEILRDFVKNFNTKK</sequence>
<dbReference type="Pfam" id="PF00293">
    <property type="entry name" value="NUDIX"/>
    <property type="match status" value="1"/>
</dbReference>
<dbReference type="Proteomes" id="UP000186074">
    <property type="component" value="Chromosome"/>
</dbReference>
<dbReference type="Gene3D" id="3.90.79.10">
    <property type="entry name" value="Nucleoside Triphosphate Pyrophosphohydrolase"/>
    <property type="match status" value="1"/>
</dbReference>
<dbReference type="AlphaFoldDB" id="A0A1P8KP63"/>
<organism evidence="4 5">
    <name type="scientific">Poseidonibacter parvus</name>
    <dbReference type="NCBI Taxonomy" id="1850254"/>
    <lineage>
        <taxon>Bacteria</taxon>
        <taxon>Pseudomonadati</taxon>
        <taxon>Campylobacterota</taxon>
        <taxon>Epsilonproteobacteria</taxon>
        <taxon>Campylobacterales</taxon>
        <taxon>Arcobacteraceae</taxon>
        <taxon>Poseidonibacter</taxon>
    </lineage>
</organism>
<dbReference type="PROSITE" id="PS51462">
    <property type="entry name" value="NUDIX"/>
    <property type="match status" value="1"/>
</dbReference>
<evidence type="ECO:0000313" key="4">
    <source>
        <dbReference type="EMBL" id="APW66340.1"/>
    </source>
</evidence>
<dbReference type="GO" id="GO:0016787">
    <property type="term" value="F:hydrolase activity"/>
    <property type="evidence" value="ECO:0007669"/>
    <property type="project" value="UniProtKB-KW"/>
</dbReference>